<evidence type="ECO:0000256" key="3">
    <source>
        <dbReference type="ARBA" id="ARBA00022692"/>
    </source>
</evidence>
<accession>A0A2U3DZK5</accession>
<organism evidence="8 9">
    <name type="scientific">Purpureocillium lilacinum</name>
    <name type="common">Paecilomyces lilacinus</name>
    <dbReference type="NCBI Taxonomy" id="33203"/>
    <lineage>
        <taxon>Eukaryota</taxon>
        <taxon>Fungi</taxon>
        <taxon>Dikarya</taxon>
        <taxon>Ascomycota</taxon>
        <taxon>Pezizomycotina</taxon>
        <taxon>Sordariomycetes</taxon>
        <taxon>Hypocreomycetidae</taxon>
        <taxon>Hypocreales</taxon>
        <taxon>Ophiocordycipitaceae</taxon>
        <taxon>Purpureocillium</taxon>
    </lineage>
</organism>
<dbReference type="AlphaFoldDB" id="A0A2U3DZK5"/>
<proteinExistence type="inferred from homology"/>
<comment type="subcellular location">
    <subcellularLocation>
        <location evidence="1">Membrane</location>
        <topology evidence="1">Multi-pass membrane protein</topology>
    </subcellularLocation>
</comment>
<comment type="caution">
    <text evidence="8">The sequence shown here is derived from an EMBL/GenBank/DDBJ whole genome shotgun (WGS) entry which is preliminary data.</text>
</comment>
<dbReference type="Pfam" id="PF01490">
    <property type="entry name" value="Aa_trans"/>
    <property type="match status" value="1"/>
</dbReference>
<feature type="transmembrane region" description="Helical" evidence="6">
    <location>
        <begin position="159"/>
        <end position="175"/>
    </location>
</feature>
<feature type="transmembrane region" description="Helical" evidence="6">
    <location>
        <begin position="437"/>
        <end position="459"/>
    </location>
</feature>
<keyword evidence="4 6" id="KW-1133">Transmembrane helix</keyword>
<sequence length="477" mass="51528">MVAPELGGKAMLAGHDHPSDEPVNMKGDADDVFGQEANHDIKYKRLSWPLVAILMITEIVSNGMLSLPSSLAVVGMVPGLVIIVFLGVFATYTSWLLVQFKLRHPDVHTMGDAGYILFGPIGRELLAFGTLCFSIFACGGQLLAGQIALAALSDNKLCLTLYTGIFAIPTLLCSLPRTFHGLSWISIASVLSIFIAGIVGMAAAGLSPDPNRSVDVAVSSDFYTAFVSITNPVFAFAGHFMFFVLISEMKEPKHAMRAAYTLQTFATVFYAIFAGVTYGYIGSTVMSPSFSSLSPYWQKVSYGIAIPNFLLAGSLYAHTASKVIFVRVFRHSRHLHSHTVLGWSVWAGLVLLANGLSFLLAVGVPIFNYLIGIAASLFAAWFTYGMSVPQLSARGAFYARARSLPLSYVAGAGMFWLHDSYHDGGGFYSWRRKWFQAALSIATILTGGFICVAGLYVTVRAIKDAYASGQMPSPFTC</sequence>
<evidence type="ECO:0000256" key="6">
    <source>
        <dbReference type="SAM" id="Phobius"/>
    </source>
</evidence>
<dbReference type="EMBL" id="LCWV01000017">
    <property type="protein sequence ID" value="PWI67689.1"/>
    <property type="molecule type" value="Genomic_DNA"/>
</dbReference>
<reference evidence="8 9" key="1">
    <citation type="journal article" date="2016" name="Front. Microbiol.">
        <title>Genome and transcriptome sequences reveal the specific parasitism of the nematophagous Purpureocillium lilacinum 36-1.</title>
        <authorList>
            <person name="Xie J."/>
            <person name="Li S."/>
            <person name="Mo C."/>
            <person name="Xiao X."/>
            <person name="Peng D."/>
            <person name="Wang G."/>
            <person name="Xiao Y."/>
        </authorList>
    </citation>
    <scope>NUCLEOTIDE SEQUENCE [LARGE SCALE GENOMIC DNA]</scope>
    <source>
        <strain evidence="8 9">36-1</strain>
    </source>
</reference>
<evidence type="ECO:0000313" key="9">
    <source>
        <dbReference type="Proteomes" id="UP000245956"/>
    </source>
</evidence>
<name>A0A2U3DZK5_PURLI</name>
<feature type="transmembrane region" description="Helical" evidence="6">
    <location>
        <begin position="223"/>
        <end position="246"/>
    </location>
</feature>
<dbReference type="PANTHER" id="PTHR22950:SF479">
    <property type="entry name" value="AMINO ACID TRANSPORTER (EUROFUNG)-RELATED"/>
    <property type="match status" value="1"/>
</dbReference>
<feature type="transmembrane region" description="Helical" evidence="6">
    <location>
        <begin position="182"/>
        <end position="203"/>
    </location>
</feature>
<feature type="transmembrane region" description="Helical" evidence="6">
    <location>
        <begin position="125"/>
        <end position="153"/>
    </location>
</feature>
<dbReference type="GO" id="GO:0016020">
    <property type="term" value="C:membrane"/>
    <property type="evidence" value="ECO:0007669"/>
    <property type="project" value="UniProtKB-SubCell"/>
</dbReference>
<feature type="transmembrane region" description="Helical" evidence="6">
    <location>
        <begin position="397"/>
        <end position="417"/>
    </location>
</feature>
<evidence type="ECO:0000256" key="5">
    <source>
        <dbReference type="ARBA" id="ARBA00023136"/>
    </source>
</evidence>
<feature type="transmembrane region" description="Helical" evidence="6">
    <location>
        <begin position="366"/>
        <end position="385"/>
    </location>
</feature>
<feature type="transmembrane region" description="Helical" evidence="6">
    <location>
        <begin position="71"/>
        <end position="98"/>
    </location>
</feature>
<evidence type="ECO:0000256" key="2">
    <source>
        <dbReference type="ARBA" id="ARBA00008066"/>
    </source>
</evidence>
<evidence type="ECO:0000256" key="4">
    <source>
        <dbReference type="ARBA" id="ARBA00022989"/>
    </source>
</evidence>
<evidence type="ECO:0000313" key="8">
    <source>
        <dbReference type="EMBL" id="PWI67689.1"/>
    </source>
</evidence>
<evidence type="ECO:0000259" key="7">
    <source>
        <dbReference type="Pfam" id="PF01490"/>
    </source>
</evidence>
<feature type="transmembrane region" description="Helical" evidence="6">
    <location>
        <begin position="301"/>
        <end position="319"/>
    </location>
</feature>
<protein>
    <recommendedName>
        <fullName evidence="7">Amino acid transporter transmembrane domain-containing protein</fullName>
    </recommendedName>
</protein>
<gene>
    <name evidence="8" type="ORF">PCL_02610</name>
</gene>
<evidence type="ECO:0000256" key="1">
    <source>
        <dbReference type="ARBA" id="ARBA00004141"/>
    </source>
</evidence>
<dbReference type="InterPro" id="IPR013057">
    <property type="entry name" value="AA_transpt_TM"/>
</dbReference>
<keyword evidence="3 6" id="KW-0812">Transmembrane</keyword>
<feature type="transmembrane region" description="Helical" evidence="6">
    <location>
        <begin position="340"/>
        <end position="360"/>
    </location>
</feature>
<dbReference type="GO" id="GO:0015179">
    <property type="term" value="F:L-amino acid transmembrane transporter activity"/>
    <property type="evidence" value="ECO:0007669"/>
    <property type="project" value="TreeGrafter"/>
</dbReference>
<feature type="transmembrane region" description="Helical" evidence="6">
    <location>
        <begin position="46"/>
        <end position="65"/>
    </location>
</feature>
<dbReference type="PANTHER" id="PTHR22950">
    <property type="entry name" value="AMINO ACID TRANSPORTER"/>
    <property type="match status" value="1"/>
</dbReference>
<feature type="transmembrane region" description="Helical" evidence="6">
    <location>
        <begin position="258"/>
        <end position="281"/>
    </location>
</feature>
<feature type="domain" description="Amino acid transporter transmembrane" evidence="7">
    <location>
        <begin position="45"/>
        <end position="384"/>
    </location>
</feature>
<dbReference type="Proteomes" id="UP000245956">
    <property type="component" value="Unassembled WGS sequence"/>
</dbReference>
<keyword evidence="5 6" id="KW-0472">Membrane</keyword>
<comment type="similarity">
    <text evidence="2">Belongs to the amino acid/polyamine transporter 2 family.</text>
</comment>